<feature type="domain" description="Type VII secretion system protein EssD-like" evidence="3">
    <location>
        <begin position="1449"/>
        <end position="1566"/>
    </location>
</feature>
<gene>
    <name evidence="7" type="primary">rhsC_2</name>
    <name evidence="7" type="ORF">BG653_06163</name>
    <name evidence="8" type="ORF">CP981_37370</name>
</gene>
<organism evidence="8 10">
    <name type="scientific">Streptomyces platensis</name>
    <dbReference type="NCBI Taxonomy" id="58346"/>
    <lineage>
        <taxon>Bacteria</taxon>
        <taxon>Bacillati</taxon>
        <taxon>Actinomycetota</taxon>
        <taxon>Actinomycetes</taxon>
        <taxon>Kitasatosporales</taxon>
        <taxon>Streptomycetaceae</taxon>
        <taxon>Streptomyces</taxon>
    </lineage>
</organism>
<evidence type="ECO:0000313" key="8">
    <source>
        <dbReference type="EMBL" id="QEV56503.1"/>
    </source>
</evidence>
<evidence type="ECO:0000259" key="3">
    <source>
        <dbReference type="Pfam" id="PF13930"/>
    </source>
</evidence>
<dbReference type="Pfam" id="PF13930">
    <property type="entry name" value="Endonuclea_NS_2"/>
    <property type="match status" value="1"/>
</dbReference>
<evidence type="ECO:0000256" key="1">
    <source>
        <dbReference type="ARBA" id="ARBA00022737"/>
    </source>
</evidence>
<dbReference type="Gene3D" id="2.180.10.10">
    <property type="entry name" value="RHS repeat-associated core"/>
    <property type="match status" value="2"/>
</dbReference>
<evidence type="ECO:0000259" key="6">
    <source>
        <dbReference type="Pfam" id="PF25547"/>
    </source>
</evidence>
<protein>
    <submittedName>
        <fullName evidence="7">Deoxyribonuclease RhsC</fullName>
        <ecNumber evidence="7">3.1.-.-</ecNumber>
    </submittedName>
    <submittedName>
        <fullName evidence="8">RHS repeat protein</fullName>
    </submittedName>
</protein>
<dbReference type="InterPro" id="IPR057746">
    <property type="entry name" value="CpnT-like_N"/>
</dbReference>
<dbReference type="PANTHER" id="PTHR32305:SF15">
    <property type="entry name" value="PROTEIN RHSA-RELATED"/>
    <property type="match status" value="1"/>
</dbReference>
<feature type="compositionally biased region" description="Gly residues" evidence="2">
    <location>
        <begin position="366"/>
        <end position="377"/>
    </location>
</feature>
<feature type="region of interest" description="Disordered" evidence="2">
    <location>
        <begin position="211"/>
        <end position="294"/>
    </location>
</feature>
<sequence length="1588" mass="174112">MGVVLPGWADEVLDIIGVSWPNVDEDDYREMADAMREFADDIDEGANEAHTAIQGLVSSAGGSVAVEALNAHWSKINGTHLKNLGECGRMAATALDGVATLIEGAKLGAIVQLGILAAEVIAAQVAAPFTLGLSEVGALAATQATRVIVKRLFKEVCQQVAEQVISMALTPVEEALGAMVGDLVVQLGANALGVQDGVDLGHTARAGKEGFTQGVQGAKESAKSAADNPMELLSAGGHGGGGSGGGSRGGGGFSHDPEEHDRVVTGLQSAGGTFRNKAGGKIGRAKSHHGRTRGKDAIADAANAMLDKVIDGIEDGVKKTAKHLDDNMTRGIKQMAKNHHENDQKLSDHFKSLGQGPSKDPKAPPGGRGNGLGGKKSGGAEWKARDQLNKEHPNNNTRVDLTKKGCGDPVDVATGRVYLTETDIVLPSATMPLVFRRKFESSCRVGRHIGPSWTSTIDQRLEIDEQGIVFVTEDGMLLSYPIPELGQSALPARGPRWPLTSAEHGDWTVHNPDSGLTRYFTEAQHSPGLALLDEITDRNGNHITFDYDDQTGAPLAMRHSGGYHLKFTSDEHSRVTALHLADGAEDGSDVLVMTYGHDDAGNLTEVTNSSGVPNQFEYDHEHRMTAWVDTNGSRYEYTYDQQSRCISQGGSDGHLRYTYVYGSLDPQTGHRITAATNSLGHTTSYQINEHLQMVAETDPLGNTTHTTFDDADRPISVTDPLGHTTRYIRDEHGRLTTVHLPDGSQTHASYNELNLPTEVIELGGRAWRYSYDERGNRLTQTDPAGATTHYSYSQAGHLTSVTDAFGATTVMTTNAAGLSLSVTDPQGATAFCSRDEFGRITRTTDPAGNTMHMRWSVEGQRTWRQLADGSQEKWGWDGEGNLTSYTDRNGRTTTHSVTRFDQPAATTNSDGNHFSFTHDTELRLTAVTGPHGRSWTYTYDPAGRLAAETDFDGRTLTYQHDAAGRVIARTNGAGQTLRFEHDSLGQVVRLLDDDGPVATYRYASTGAVTEAVNASARITITRDRQGGFTDESVNGRVLRRGHDLMGRLTSRRTPIGATSSWTFDETDDVTTYVTADHILHLSHDALGHETSRTLDDTLSLTHAWDFAGHITHQAVNSSHGTTVERFFRYRQDGRLESVNDHLTGSRSFTRDRTGRVTGVEAEGWSEHYGYTSAGDQKAASWSSRLPGQGATGERDYLGSRVSRAGRTHYQYDAQGRVIMRQRTLLSRKPDTWRYTWNAEDRLIRAITPDGCTWHYRYDALGRRIGKQRHDTQGQLLEETVFTWDGHLLVEESTQGARSRIVLTWDYLGERPISQTERKIDVSSGQETDRRFFLIVTSPVGTPTELVDENGTVAWRAQSTLWGVTAWNRDSTAYTPLRAAGQYHDRETGLHYNFNRYYDPELGRYLSPDPLGLGPAANHYAYVDDPLAFTDPLGLAKKCRQDVTWGGRVAWHRDHRGRHYEMNATINRDMLDEGTKAQESIRPPGFLGGDPYGHSRGHMLAKRLGGTGDEEDNLFTISQNPTNTPQMSKYEDIVYQQVKKHGSATYNVYLEYADDNAKIPKWIQMEAFDHRGNLLFDKQLPPNPAHLDE</sequence>
<feature type="domain" description="Outer membrane channel protein CpnT-like N-terminal" evidence="6">
    <location>
        <begin position="11"/>
        <end position="147"/>
    </location>
</feature>
<dbReference type="NCBIfam" id="TIGR03696">
    <property type="entry name" value="Rhs_assc_core"/>
    <property type="match status" value="1"/>
</dbReference>
<dbReference type="Gene3D" id="3.40.570.10">
    <property type="entry name" value="Extracellular Endonuclease, subunit A"/>
    <property type="match status" value="1"/>
</dbReference>
<reference evidence="8 10" key="2">
    <citation type="submission" date="2017-09" db="EMBL/GenBank/DDBJ databases">
        <authorList>
            <person name="Lee N."/>
            <person name="Cho B.-K."/>
        </authorList>
    </citation>
    <scope>NUCLEOTIDE SEQUENCE [LARGE SCALE GENOMIC DNA]</scope>
    <source>
        <strain evidence="8 10">ATCC 23948</strain>
    </source>
</reference>
<dbReference type="InterPro" id="IPR050708">
    <property type="entry name" value="T6SS_VgrG/RHS"/>
</dbReference>
<dbReference type="RefSeq" id="WP_085927656.1">
    <property type="nucleotide sequence ID" value="NZ_CP023691.1"/>
</dbReference>
<keyword evidence="1" id="KW-0677">Repeat</keyword>
<dbReference type="EMBL" id="MIGA01000060">
    <property type="protein sequence ID" value="OSY38288.1"/>
    <property type="molecule type" value="Genomic_DNA"/>
</dbReference>
<reference evidence="7 9" key="1">
    <citation type="submission" date="2016-09" db="EMBL/GenBank/DDBJ databases">
        <title>Streptomyces platensis DSM40041, a candidate organism with high potential of specific P450 cytochromes.</title>
        <authorList>
            <person name="Grumaz C."/>
            <person name="Vainshtein Y."/>
            <person name="Kirstahler P."/>
            <person name="Sohn K."/>
        </authorList>
    </citation>
    <scope>NUCLEOTIDE SEQUENCE [LARGE SCALE GENOMIC DNA]</scope>
    <source>
        <strain evidence="7 9">DSM 40041</strain>
    </source>
</reference>
<dbReference type="Proteomes" id="UP000325458">
    <property type="component" value="Chromosome"/>
</dbReference>
<dbReference type="PANTHER" id="PTHR32305">
    <property type="match status" value="1"/>
</dbReference>
<dbReference type="GeneID" id="90928884"/>
<keyword evidence="7" id="KW-0378">Hydrolase</keyword>
<evidence type="ECO:0000259" key="5">
    <source>
        <dbReference type="Pfam" id="PF25023"/>
    </source>
</evidence>
<feature type="compositionally biased region" description="Basic and acidic residues" evidence="2">
    <location>
        <begin position="382"/>
        <end position="393"/>
    </location>
</feature>
<evidence type="ECO:0000313" key="9">
    <source>
        <dbReference type="Proteomes" id="UP000194225"/>
    </source>
</evidence>
<dbReference type="NCBIfam" id="TIGR01643">
    <property type="entry name" value="YD_repeat_2x"/>
    <property type="match status" value="7"/>
</dbReference>
<keyword evidence="9" id="KW-1185">Reference proteome</keyword>
<feature type="compositionally biased region" description="Gly residues" evidence="2">
    <location>
        <begin position="236"/>
        <end position="253"/>
    </location>
</feature>
<evidence type="ECO:0000313" key="7">
    <source>
        <dbReference type="EMBL" id="OSY38288.1"/>
    </source>
</evidence>
<dbReference type="Pfam" id="PF05593">
    <property type="entry name" value="RHS_repeat"/>
    <property type="match status" value="3"/>
</dbReference>
<feature type="domain" description="DUF6531" evidence="4">
    <location>
        <begin position="407"/>
        <end position="480"/>
    </location>
</feature>
<dbReference type="Pfam" id="PF25023">
    <property type="entry name" value="TEN_YD-shell"/>
    <property type="match status" value="2"/>
</dbReference>
<dbReference type="InterPro" id="IPR044927">
    <property type="entry name" value="Endonuclea_NS_2"/>
</dbReference>
<dbReference type="InterPro" id="IPR006530">
    <property type="entry name" value="YD"/>
</dbReference>
<dbReference type="KEGG" id="spla:CP981_37370"/>
<dbReference type="Pfam" id="PF20148">
    <property type="entry name" value="DUF6531"/>
    <property type="match status" value="1"/>
</dbReference>
<dbReference type="Pfam" id="PF25547">
    <property type="entry name" value="WXG100_2"/>
    <property type="match status" value="1"/>
</dbReference>
<proteinExistence type="predicted"/>
<feature type="domain" description="Teneurin-like YD-shell" evidence="5">
    <location>
        <begin position="870"/>
        <end position="1271"/>
    </location>
</feature>
<feature type="region of interest" description="Disordered" evidence="2">
    <location>
        <begin position="338"/>
        <end position="406"/>
    </location>
</feature>
<dbReference type="Proteomes" id="UP000194225">
    <property type="component" value="Unassembled WGS sequence"/>
</dbReference>
<dbReference type="InterPro" id="IPR044929">
    <property type="entry name" value="DNA/RNA_non-sp_Endonuclease_sf"/>
</dbReference>
<dbReference type="EMBL" id="CP023691">
    <property type="protein sequence ID" value="QEV56503.1"/>
    <property type="molecule type" value="Genomic_DNA"/>
</dbReference>
<dbReference type="InterPro" id="IPR031325">
    <property type="entry name" value="RHS_repeat"/>
</dbReference>
<feature type="compositionally biased region" description="Basic residues" evidence="2">
    <location>
        <begin position="283"/>
        <end position="292"/>
    </location>
</feature>
<dbReference type="EC" id="3.1.-.-" evidence="7"/>
<feature type="compositionally biased region" description="Basic and acidic residues" evidence="2">
    <location>
        <begin position="338"/>
        <end position="351"/>
    </location>
</feature>
<evidence type="ECO:0000313" key="10">
    <source>
        <dbReference type="Proteomes" id="UP000325458"/>
    </source>
</evidence>
<dbReference type="GO" id="GO:0016787">
    <property type="term" value="F:hydrolase activity"/>
    <property type="evidence" value="ECO:0007669"/>
    <property type="project" value="UniProtKB-KW"/>
</dbReference>
<dbReference type="InterPro" id="IPR022385">
    <property type="entry name" value="Rhs_assc_core"/>
</dbReference>
<feature type="domain" description="Teneurin-like YD-shell" evidence="5">
    <location>
        <begin position="1329"/>
        <end position="1408"/>
    </location>
</feature>
<dbReference type="InterPro" id="IPR045351">
    <property type="entry name" value="DUF6531"/>
</dbReference>
<evidence type="ECO:0000256" key="2">
    <source>
        <dbReference type="SAM" id="MobiDB-lite"/>
    </source>
</evidence>
<name>A0AAE6NPS4_STRPT</name>
<accession>A0AAE6NPS4</accession>
<dbReference type="InterPro" id="IPR056823">
    <property type="entry name" value="TEN-like_YD-shell"/>
</dbReference>
<evidence type="ECO:0000259" key="4">
    <source>
        <dbReference type="Pfam" id="PF20148"/>
    </source>
</evidence>